<keyword evidence="3" id="KW-0479">Metal-binding</keyword>
<evidence type="ECO:0000256" key="2">
    <source>
        <dbReference type="ARBA" id="ARBA00022490"/>
    </source>
</evidence>
<dbReference type="InterPro" id="IPR031248">
    <property type="entry name" value="RNF213"/>
</dbReference>
<keyword evidence="2" id="KW-0963">Cytoplasm</keyword>
<dbReference type="PROSITE" id="PS51981">
    <property type="entry name" value="ZF_RZ"/>
    <property type="match status" value="1"/>
</dbReference>
<keyword evidence="10" id="KW-1185">Reference proteome</keyword>
<evidence type="ECO:0000259" key="8">
    <source>
        <dbReference type="PROSITE" id="PS51981"/>
    </source>
</evidence>
<evidence type="ECO:0000256" key="1">
    <source>
        <dbReference type="ARBA" id="ARBA00004496"/>
    </source>
</evidence>
<organism evidence="9 10">
    <name type="scientific">Rhizophagus irregularis (strain DAOM 181602 / DAOM 197198 / MUCL 43194)</name>
    <name type="common">Arbuscular mycorrhizal fungus</name>
    <name type="synonym">Glomus intraradices</name>
    <dbReference type="NCBI Taxonomy" id="747089"/>
    <lineage>
        <taxon>Eukaryota</taxon>
        <taxon>Fungi</taxon>
        <taxon>Fungi incertae sedis</taxon>
        <taxon>Mucoromycota</taxon>
        <taxon>Glomeromycotina</taxon>
        <taxon>Glomeromycetes</taxon>
        <taxon>Glomerales</taxon>
        <taxon>Glomeraceae</taxon>
        <taxon>Rhizophagus</taxon>
    </lineage>
</organism>
<dbReference type="GO" id="GO:0005737">
    <property type="term" value="C:cytoplasm"/>
    <property type="evidence" value="ECO:0007669"/>
    <property type="project" value="UniProtKB-SubCell"/>
</dbReference>
<keyword evidence="5" id="KW-0862">Zinc</keyword>
<dbReference type="InterPro" id="IPR027417">
    <property type="entry name" value="P-loop_NTPase"/>
</dbReference>
<dbReference type="SUPFAM" id="SSF52540">
    <property type="entry name" value="P-loop containing nucleoside triphosphate hydrolases"/>
    <property type="match status" value="1"/>
</dbReference>
<keyword evidence="7" id="KW-0175">Coiled coil</keyword>
<dbReference type="GO" id="GO:0008270">
    <property type="term" value="F:zinc ion binding"/>
    <property type="evidence" value="ECO:0007669"/>
    <property type="project" value="UniProtKB-KW"/>
</dbReference>
<evidence type="ECO:0000256" key="3">
    <source>
        <dbReference type="ARBA" id="ARBA00022723"/>
    </source>
</evidence>
<evidence type="ECO:0000256" key="7">
    <source>
        <dbReference type="SAM" id="Coils"/>
    </source>
</evidence>
<dbReference type="EMBL" id="AUPC02000161">
    <property type="protein sequence ID" value="POG67973.1"/>
    <property type="molecule type" value="Genomic_DNA"/>
</dbReference>
<reference evidence="9 10" key="2">
    <citation type="journal article" date="2018" name="New Phytol.">
        <title>High intraspecific genome diversity in the model arbuscular mycorrhizal symbiont Rhizophagus irregularis.</title>
        <authorList>
            <person name="Chen E.C.H."/>
            <person name="Morin E."/>
            <person name="Beaudet D."/>
            <person name="Noel J."/>
            <person name="Yildirir G."/>
            <person name="Ndikumana S."/>
            <person name="Charron P."/>
            <person name="St-Onge C."/>
            <person name="Giorgi J."/>
            <person name="Kruger M."/>
            <person name="Marton T."/>
            <person name="Ropars J."/>
            <person name="Grigoriev I.V."/>
            <person name="Hainaut M."/>
            <person name="Henrissat B."/>
            <person name="Roux C."/>
            <person name="Martin F."/>
            <person name="Corradi N."/>
        </authorList>
    </citation>
    <scope>NUCLEOTIDE SEQUENCE [LARGE SCALE GENOMIC DNA]</scope>
    <source>
        <strain evidence="9 10">DAOM 197198</strain>
    </source>
</reference>
<dbReference type="GO" id="GO:0002376">
    <property type="term" value="P:immune system process"/>
    <property type="evidence" value="ECO:0007669"/>
    <property type="project" value="UniProtKB-KW"/>
</dbReference>
<protein>
    <recommendedName>
        <fullName evidence="8">RZ-type domain-containing protein</fullName>
    </recommendedName>
</protein>
<dbReference type="Proteomes" id="UP000018888">
    <property type="component" value="Unassembled WGS sequence"/>
</dbReference>
<dbReference type="GO" id="GO:0004842">
    <property type="term" value="F:ubiquitin-protein transferase activity"/>
    <property type="evidence" value="ECO:0007669"/>
    <property type="project" value="InterPro"/>
</dbReference>
<comment type="subcellular location">
    <subcellularLocation>
        <location evidence="1">Cytoplasm</location>
    </subcellularLocation>
</comment>
<dbReference type="PANTHER" id="PTHR22605">
    <property type="entry name" value="RZ-TYPE DOMAIN-CONTAINING PROTEIN"/>
    <property type="match status" value="1"/>
</dbReference>
<evidence type="ECO:0000256" key="5">
    <source>
        <dbReference type="ARBA" id="ARBA00022833"/>
    </source>
</evidence>
<dbReference type="SMR" id="A0A2P4PRH4"/>
<feature type="coiled-coil region" evidence="7">
    <location>
        <begin position="2988"/>
        <end position="3018"/>
    </location>
</feature>
<dbReference type="InterPro" id="IPR003593">
    <property type="entry name" value="AAA+_ATPase"/>
</dbReference>
<dbReference type="VEuPathDB" id="FungiDB:RhiirFUN_012229"/>
<keyword evidence="4" id="KW-0863">Zinc-finger</keyword>
<dbReference type="Pfam" id="PF20173">
    <property type="entry name" value="ZnF_RZ-type"/>
    <property type="match status" value="1"/>
</dbReference>
<comment type="caution">
    <text evidence="9">The sequence shown here is derived from an EMBL/GenBank/DDBJ whole genome shotgun (WGS) entry which is preliminary data.</text>
</comment>
<evidence type="ECO:0000256" key="4">
    <source>
        <dbReference type="ARBA" id="ARBA00022771"/>
    </source>
</evidence>
<evidence type="ECO:0000313" key="9">
    <source>
        <dbReference type="EMBL" id="POG67973.1"/>
    </source>
</evidence>
<reference evidence="9 10" key="1">
    <citation type="journal article" date="2013" name="Proc. Natl. Acad. Sci. U.S.A.">
        <title>Genome of an arbuscular mycorrhizal fungus provides insight into the oldest plant symbiosis.</title>
        <authorList>
            <person name="Tisserant E."/>
            <person name="Malbreil M."/>
            <person name="Kuo A."/>
            <person name="Kohler A."/>
            <person name="Symeonidi A."/>
            <person name="Balestrini R."/>
            <person name="Charron P."/>
            <person name="Duensing N."/>
            <person name="Frei Dit Frey N."/>
            <person name="Gianinazzi-Pearson V."/>
            <person name="Gilbert L.B."/>
            <person name="Handa Y."/>
            <person name="Herr J.R."/>
            <person name="Hijri M."/>
            <person name="Koul R."/>
            <person name="Kawaguchi M."/>
            <person name="Krajinski F."/>
            <person name="Lammers P.J."/>
            <person name="Masclaux F.G."/>
            <person name="Murat C."/>
            <person name="Morin E."/>
            <person name="Ndikumana S."/>
            <person name="Pagni M."/>
            <person name="Petitpierre D."/>
            <person name="Requena N."/>
            <person name="Rosikiewicz P."/>
            <person name="Riley R."/>
            <person name="Saito K."/>
            <person name="San Clemente H."/>
            <person name="Shapiro H."/>
            <person name="van Tuinen D."/>
            <person name="Becard G."/>
            <person name="Bonfante P."/>
            <person name="Paszkowski U."/>
            <person name="Shachar-Hill Y.Y."/>
            <person name="Tuskan G.A."/>
            <person name="Young P.W."/>
            <person name="Sanders I.R."/>
            <person name="Henrissat B."/>
            <person name="Rensing S.A."/>
            <person name="Grigoriev I.V."/>
            <person name="Corradi N."/>
            <person name="Roux C."/>
            <person name="Martin F."/>
        </authorList>
    </citation>
    <scope>NUCLEOTIDE SEQUENCE [LARGE SCALE GENOMIC DNA]</scope>
    <source>
        <strain evidence="9 10">DAOM 197198</strain>
    </source>
</reference>
<dbReference type="Gene3D" id="3.40.50.300">
    <property type="entry name" value="P-loop containing nucleotide triphosphate hydrolases"/>
    <property type="match status" value="1"/>
</dbReference>
<name>A0A2P4PRH4_RHIID</name>
<evidence type="ECO:0000313" key="10">
    <source>
        <dbReference type="Proteomes" id="UP000018888"/>
    </source>
</evidence>
<keyword evidence="6" id="KW-0391">Immunity</keyword>
<feature type="domain" description="RZ-type" evidence="8">
    <location>
        <begin position="3647"/>
        <end position="3729"/>
    </location>
</feature>
<proteinExistence type="predicted"/>
<dbReference type="SMART" id="SM00382">
    <property type="entry name" value="AAA"/>
    <property type="match status" value="2"/>
</dbReference>
<accession>A0A2P4PRH4</accession>
<dbReference type="GO" id="GO:0016887">
    <property type="term" value="F:ATP hydrolysis activity"/>
    <property type="evidence" value="ECO:0007669"/>
    <property type="project" value="InterPro"/>
</dbReference>
<dbReference type="InterPro" id="IPR046439">
    <property type="entry name" value="ZF_RZ_dom"/>
</dbReference>
<sequence>MNINLESKTFTFHIHLPEGIEKIGQPIILGNVEELGFWETPIVKLLQPFPKNPTHWQSEPITISVSNTERNRIQYRFAIHVQSPALYGNEEKNIFEGDGDKDNRILDTERENQYAIWKNNSNLSQRLNLAQVKDCAFVDYIFNSIRAYNLKDKIMEYRHLLNLYDDVTIRASNLEYIINNTDNKLKEKRIFLCLLLGYYILRRNLNYELPTSFSSELLLDALDNYDLETFPSNIKVPIHTAITTLVQHNASRYYFHWVKIFTIATKVDPKYSFIYHLNTLKYPSDDLLEKFIKEVEIIGPYIKDVEFEIYINIAKWLIQLCHNNDSLLKLWNDILLHNDEIDKNIVKFFINQFQKNISKDDVVALETHFKKIKIPKNYQDNVAEIFRNHILFLLEDPIRKWEDQDIFAIRNILQDDSLNWSSDDAILSLEFISRSCNLKLLDIFPELLDNFFRNNFSDTKKKRLPSICTNWFTLLLLILNVSNECNFISLIFYQLERMHPLLSHRKNIWQNFTTIAIENLKACPESQIINAIKLVDKIKEKEIKELFSDIIKEMIFKTIPIQQIDDRLIDKIFMICGCESNKLLEVPNTMIEDTLCYILDGLQRKSNLSDTSEQYLDIIKFGKFWILILNATGSVEKLNENSYFKHIQMSTVKINRLLIEKSINIQLLQQLLKYSDEQLFRYLDETIGKKKSLGEVIVTQGEITNLRKLCHNYELKLNQLLKFYNELCSASKITDVNDFTQDLKKRMHNLDNVILNQTMLSDHWLFHEKVLNSAILYYKFNQSQIFRNIIEVYFKEDDNATNVEYIAQKLMPSVFEKYDSICKQFKEWGKLKRSDVSLLLRNITNVNVELDFMEGYMSSKNRFIQALDNISKIPQWIERFENLKNVAKIFKVPINEDDWLSKSIRILKNNSRILRVLNDFFDYFGKNHSINQDCWDLIKALSVAEELMISLQIIDRFGIKYLINYTDLSEKLIQEGQEDTISSLIQVKHLLFPLMNKDKIENVDELLKGLWLVIEKDSTIVKKITLCNNIRVMYDYTLNRDEVTKERIKNIVLNGTYVFACDEKKDKCLVSLRCFPNNLVYNLNEILDLYERAFLMEKSKKTVDKSIDDILNDYDTVMDEFILQVDVVQKIINIASMLMELGHFGYRKFEKKIQKTSDMEDYLIFLNNELEKWKDIIDRAREKCYYLTFFSIHRILAFYDYFTSKILDKKNEEECNTLIKFVNGKAQLSSRKDVQELLCGTKDNYEILCVIGDELKRIFESIPRQSRKINAVGQRVMSDIVTKGKLFVAACTDDTRIPNVIMSLYANHGYYPEPWQLLKCTTSTTMEELIIFIKRSFFASNNGYENHLFCIANLELLDFELQYNLANQIRLLRDQKNDFLLAIICCRENGMHHHILDQFSSDVHATNGLINDAMRGIYKELCKNVIRISSDLSGQGKTEWIKEDSFNKKRFPRSFLISDGMELGRLVRQFKECKLRPVESLHINIISAAFPGDINMFLFELLTLGMVSTNVDIVCLPTTTYTYIEVASTTEQHLLNSLPMVGYLLFNHLTWDIKNLRVSQEIYSPIQVTCNYLNLLDKNEIDTKEILFKTDKATKEPLPAERCQNLIGKYFFNKDAKDISSFRFVEIFVNILADQLVRLSSNQLLSVDNLKLVVKEANIRNLIVRTFIDVSKDFATRSIKTKEAQLESITADDDDENARLGTIVQWDDSNHHIIFFNSLIPDKISCLYRDRNKVHENVRILLKSQVTGDLTKWELDNYDSMSADTLFLKLECLARKTTQKLDLPEYALSVENLIKMALILLRARANIPVIVCGETGCGKTSLIVYLALMVEVKFQALNLHAGIDEETIMMFMKDALEKAERGEIWLLFDEINTSNYIGLLADLISHRMLNGKPIHPNIRLFAAYNPYRLRTKAQSQAGLTNRVKKFEEQSKLVYRVKPLPDQILDYVWDYGILKSEDEYRYILIMVEKELKTLSHPVFAELLFASQEFIRKVEERYSVSLRDVKRAIILVKFFHNSLQNRPVWRKGHTYPPPGNPTIKTRSYVLALSLCYHSRLYEQDLRKQYCQEMEQILHKHDVYIGENMFAKIIREEQEDYINRMQCPPNTAYNVALLENVLVMIVCILTKIPLFLIGASGSSKSLAIHLISLNLRGSDSNDGYFRKLPQVYLIPHQGSSSSTSEGIIKVFDKANKFQEITSKQFPVAGVVLLNEVGLDETSPFNPLSVLHYLLEPSYPATGPTVSVIGISNWRLDNSKSSRALLVQRPQFNLNDLVDTAERLLNERAIASGHKGALKPLAKAYSNFEKHGQSSSNFHGLRDYYALVKRLSLNEMTSENIQMALARNFGGTDNHVKLCDQYFGNVLKMFNSHKPWTYKQIQIEQLIDSNLKDTDSRHLMVIGKSDSIVNLLTYQLRRRDLDPVVILGSQFPDDQEDYYYSVLRRIMMCVEAGRPLILTDLEIIYGSLYDLWNQNYIVVGNKDNVKYFTRVALGAYSNPMLYVSPNFKCILIMDEAKLALADPPLLNRFEKQKMSINDILDNNQKLLFENLNDWARKFSTPINNNQATQSRNKFTQKDLFIGFDGNETLQSLIIDITKNNPEAAEEEILEKCKECLIATATSDGVVRAELSALERDEFEKWKHVYFNQQHHDSLYDYFDNQETPSDSNGHLLIINTFSNINTDVKFCLRKLVSCQVDKLSIFKTEAQLSNRVKHYWSEESNDQMLILQCDVTTVSTGCIKLAKFIIEQFRNEYISKRDQMERKMPTKHACIILHTHRDQESTFTSFNFMCGWKQMTIETLSGSDVPTSGLLDGSLSRIVDSIYPFEKILQQELLWCLSCMRFPSNDKSINYIKTLNEKILEYSNFINCLKVRVLEWIEEKSIDNWQYKVASAKQNLYPYPSFSVALQAHIRILFRKPIAQILCALEKLSATKTFFYINERARSEGKYEKLLKFWEQVYMDKKIIKIKNMRNPIPDGCDMPAGSLLDLKFPFSLYFMNQINSFKKIYEEEIAKLQEDNERIDEETNELYDYVIEDHLKEFKNNILTSIPLLKEKDSPLEWEWASELYFNDFVTIIASKDGETKNKKMLVLILKLLIGDKVRKPIFLHAYWWKNGNEVLAQLQLAQMSPIIIKNIEIQGNITVGESLETYLAKELIKLMLQRICGNFKGAENSHLIDKWQYDVIKILSLVSKITRAKNLPDLKLLRIVNDLVATKSIPLDSIREIVQLRLSSDEQVVFSEKFVSTVLNKLDKLEQNEKNIIPKRSFIMRFLALIPIESEVRLSFYEKLFSKEPFPLMGAIIERIFLKEDGENEDIFFIVITDFEEAIMQSPRLNIINKCLGDLDTNMATLCCDTIEQTFFMNEELENLGAYIGPALEALYKKRIPSLQKITSIALLKEFVRRFWDSFIKKDYNDPDQMEEDDFDNDFDNNDLLDQINNIMTFVHPLIHSLKIYFLRDLCRRDFSMDDIRKFCDAQKHLLPWLGSFNWEDIKENRLSFNPYCYLPEYNEAENSIMYFYSVGNKAPFQKFIQNMNQNMTLTAKLSLMGLFFVRLHALRASREWQHPEERLEKLLTRELVGINLPDLLKLIATNILSNKQPLLKINSPEINNTELLIKSVIAHIIIFHASVEPNSSQLAMYLHKLLDCQNSFILSCMSDVESMVLNAVAATEKTNTNKLTRYVCKCGYKYFIANCGGAVVTTSKCPECGNTIGGAGHKSAEGNTILDNKPVAQLSVNDQTGYIGELANQNLYHSVRYMTPMSYRILHLIVHALMGASGPQTALAFLQKNNQIATDSEKYCMDHIRNDWEMLKKLLNCSDANLALMFHSLISSMMEKPLSNQQVTTSVEREKWETEFNNYITPQIKNINETVTNYRMKLSEVLNKNQKSNLIESEINQTLVMDQRYRSENLPNLWRTIGMIGFDSFRAYYMSDTTRINDYPFLSVFLKYSQELELLKHLLPIVKFVQILHSKLGYRLTRQTAGEMTFRQFIHKESNDGENYEIFNSLRTAFDDFKLGWNTVISLVNRYQFNELPDDEPAMRDNSPVVLGLMGQKDSGIYLCAILYHLVNIQNKFLQEVIEISPGTCKSLKFLDGPTIDFGSSTSKAKSETPNRYCLQSMCLDQVRSVNIINFEWDDEILAYSQRNLAIARGEDIVYDLTKIEAELANILVFEKVYLETQPESQLYLEPFPYHMELFQGYMRILSDIKNLITQEPISIEKMNLLDHTLDNASENLSSLEFLLCFVKRTAVRDKDISIKDYISKWVKLSSLSTHEGFARFLNIDLRLKHLVALYEFVEEQVADVKIKYIHEKYKEELSTDMKAAIMNSVDFKKQTTMKIAIPAEAFSLALKRFMFRFLTLENQKEMEPLYVYLQDSSLNLWPSTIPENIIDELFPENLLVANTYDAYDFTMRKLESNAPGRILNQPKTAIHIPRTLKTRKGRFDSFDRM</sequence>
<dbReference type="PANTHER" id="PTHR22605:SF1">
    <property type="entry name" value="RZ-TYPE DOMAIN-CONTAINING PROTEIN"/>
    <property type="match status" value="1"/>
</dbReference>
<evidence type="ECO:0000256" key="6">
    <source>
        <dbReference type="ARBA" id="ARBA00022859"/>
    </source>
</evidence>
<gene>
    <name evidence="9" type="ORF">GLOIN_2v1481157</name>
</gene>